<evidence type="ECO:0000313" key="3">
    <source>
        <dbReference type="WBParaSite" id="GPUH_0002534901-mRNA-1"/>
    </source>
</evidence>
<keyword evidence="2" id="KW-1185">Reference proteome</keyword>
<reference evidence="1 2" key="2">
    <citation type="submission" date="2018-11" db="EMBL/GenBank/DDBJ databases">
        <authorList>
            <consortium name="Pathogen Informatics"/>
        </authorList>
    </citation>
    <scope>NUCLEOTIDE SEQUENCE [LARGE SCALE GENOMIC DNA]</scope>
</reference>
<dbReference type="WBParaSite" id="GPUH_0002534901-mRNA-1">
    <property type="protein sequence ID" value="GPUH_0002534901-mRNA-1"/>
    <property type="gene ID" value="GPUH_0002534901"/>
</dbReference>
<protein>
    <submittedName>
        <fullName evidence="3">Sigma70_r1_2 domain-containing protein</fullName>
    </submittedName>
</protein>
<accession>A0A183EWH8</accession>
<evidence type="ECO:0000313" key="1">
    <source>
        <dbReference type="EMBL" id="VDN44052.1"/>
    </source>
</evidence>
<dbReference type="AlphaFoldDB" id="A0A183EWH8"/>
<reference evidence="3" key="1">
    <citation type="submission" date="2016-06" db="UniProtKB">
        <authorList>
            <consortium name="WormBaseParasite"/>
        </authorList>
    </citation>
    <scope>IDENTIFICATION</scope>
</reference>
<evidence type="ECO:0000313" key="2">
    <source>
        <dbReference type="Proteomes" id="UP000271098"/>
    </source>
</evidence>
<sequence>MSDQGVAREPVPQEDRVLHLDGQLDEQLIALPQQAFNNLLEAMLRAQEQRRVIRYRLYRYEADVERGR</sequence>
<organism evidence="3">
    <name type="scientific">Gongylonema pulchrum</name>
    <dbReference type="NCBI Taxonomy" id="637853"/>
    <lineage>
        <taxon>Eukaryota</taxon>
        <taxon>Metazoa</taxon>
        <taxon>Ecdysozoa</taxon>
        <taxon>Nematoda</taxon>
        <taxon>Chromadorea</taxon>
        <taxon>Rhabditida</taxon>
        <taxon>Spirurina</taxon>
        <taxon>Spiruromorpha</taxon>
        <taxon>Spiruroidea</taxon>
        <taxon>Gongylonematidae</taxon>
        <taxon>Gongylonema</taxon>
    </lineage>
</organism>
<proteinExistence type="predicted"/>
<dbReference type="EMBL" id="UYRT01104663">
    <property type="protein sequence ID" value="VDN44052.1"/>
    <property type="molecule type" value="Genomic_DNA"/>
</dbReference>
<dbReference type="Proteomes" id="UP000271098">
    <property type="component" value="Unassembled WGS sequence"/>
</dbReference>
<name>A0A183EWH8_9BILA</name>
<gene>
    <name evidence="1" type="ORF">GPUH_LOCUS25320</name>
</gene>